<dbReference type="NCBIfam" id="TIGR01444">
    <property type="entry name" value="fkbM_fam"/>
    <property type="match status" value="1"/>
</dbReference>
<dbReference type="InterPro" id="IPR029063">
    <property type="entry name" value="SAM-dependent_MTases_sf"/>
</dbReference>
<evidence type="ECO:0000313" key="2">
    <source>
        <dbReference type="EMBL" id="GHA00542.1"/>
    </source>
</evidence>
<dbReference type="Pfam" id="PF05050">
    <property type="entry name" value="Methyltransf_21"/>
    <property type="match status" value="1"/>
</dbReference>
<dbReference type="SUPFAM" id="SSF53335">
    <property type="entry name" value="S-adenosyl-L-methionine-dependent methyltransferases"/>
    <property type="match status" value="1"/>
</dbReference>
<proteinExistence type="predicted"/>
<dbReference type="InterPro" id="IPR006342">
    <property type="entry name" value="FkbM_mtfrase"/>
</dbReference>
<evidence type="ECO:0000313" key="3">
    <source>
        <dbReference type="Proteomes" id="UP000614811"/>
    </source>
</evidence>
<dbReference type="AlphaFoldDB" id="A0A918RM79"/>
<name>A0A918RM79_9GAMM</name>
<keyword evidence="3" id="KW-1185">Reference proteome</keyword>
<dbReference type="EMBL" id="BMXA01000001">
    <property type="protein sequence ID" value="GHA00542.1"/>
    <property type="molecule type" value="Genomic_DNA"/>
</dbReference>
<reference evidence="2" key="1">
    <citation type="journal article" date="2014" name="Int. J. Syst. Evol. Microbiol.">
        <title>Complete genome sequence of Corynebacterium casei LMG S-19264T (=DSM 44701T), isolated from a smear-ripened cheese.</title>
        <authorList>
            <consortium name="US DOE Joint Genome Institute (JGI-PGF)"/>
            <person name="Walter F."/>
            <person name="Albersmeier A."/>
            <person name="Kalinowski J."/>
            <person name="Ruckert C."/>
        </authorList>
    </citation>
    <scope>NUCLEOTIDE SEQUENCE</scope>
    <source>
        <strain evidence="2">KCTC 12711</strain>
    </source>
</reference>
<feature type="domain" description="Methyltransferase FkbM" evidence="1">
    <location>
        <begin position="71"/>
        <end position="255"/>
    </location>
</feature>
<evidence type="ECO:0000259" key="1">
    <source>
        <dbReference type="Pfam" id="PF05050"/>
    </source>
</evidence>
<sequence length="312" mass="34819">MLNRIIKRLSSTLARLKSVQASDGKLLELGGRSYHWSNMLPSTMATNTNHEQYLRDVIPAVLSVTTGAVFDVGVNRGQTLLKLLEISTDIDYHGFEPQVGALYGVQYFLNQNKLNNFKVYPVALGLSNTVCTIKSLDPKLVGQLSSPVASMIDGFRPEEFYNFETSIVVVKGDEIVESLEIDKLGLIKIDVEGAELEVVAGLEHSIRRLRPIILFEVLHHFIAVSKQALDDETKLFRTKRILELEALIRSFGYRILQIIGNAELCEVDKIRPKEVNELSTTDYLAVPAEKVHDIARALSKTRKVSLLDSTAP</sequence>
<organism evidence="2 3">
    <name type="scientific">Arenicella chitinivorans</name>
    <dbReference type="NCBI Taxonomy" id="1329800"/>
    <lineage>
        <taxon>Bacteria</taxon>
        <taxon>Pseudomonadati</taxon>
        <taxon>Pseudomonadota</taxon>
        <taxon>Gammaproteobacteria</taxon>
        <taxon>Arenicellales</taxon>
        <taxon>Arenicellaceae</taxon>
        <taxon>Arenicella</taxon>
    </lineage>
</organism>
<gene>
    <name evidence="2" type="ORF">GCM10008090_06740</name>
</gene>
<dbReference type="PANTHER" id="PTHR34203">
    <property type="entry name" value="METHYLTRANSFERASE, FKBM FAMILY PROTEIN"/>
    <property type="match status" value="1"/>
</dbReference>
<accession>A0A918RM79</accession>
<reference evidence="2" key="2">
    <citation type="submission" date="2020-09" db="EMBL/GenBank/DDBJ databases">
        <authorList>
            <person name="Sun Q."/>
            <person name="Kim S."/>
        </authorList>
    </citation>
    <scope>NUCLEOTIDE SEQUENCE</scope>
    <source>
        <strain evidence="2">KCTC 12711</strain>
    </source>
</reference>
<protein>
    <recommendedName>
        <fullName evidence="1">Methyltransferase FkbM domain-containing protein</fullName>
    </recommendedName>
</protein>
<dbReference type="PANTHER" id="PTHR34203:SF15">
    <property type="entry name" value="SLL1173 PROTEIN"/>
    <property type="match status" value="1"/>
</dbReference>
<dbReference type="InterPro" id="IPR052514">
    <property type="entry name" value="SAM-dependent_MTase"/>
</dbReference>
<comment type="caution">
    <text evidence="2">The sequence shown here is derived from an EMBL/GenBank/DDBJ whole genome shotgun (WGS) entry which is preliminary data.</text>
</comment>
<dbReference type="Proteomes" id="UP000614811">
    <property type="component" value="Unassembled WGS sequence"/>
</dbReference>
<dbReference type="Gene3D" id="3.40.50.150">
    <property type="entry name" value="Vaccinia Virus protein VP39"/>
    <property type="match status" value="1"/>
</dbReference>